<feature type="region of interest" description="Disordered" evidence="1">
    <location>
        <begin position="1"/>
        <end position="42"/>
    </location>
</feature>
<evidence type="ECO:0008006" key="4">
    <source>
        <dbReference type="Google" id="ProtNLM"/>
    </source>
</evidence>
<evidence type="ECO:0000256" key="1">
    <source>
        <dbReference type="SAM" id="MobiDB-lite"/>
    </source>
</evidence>
<reference evidence="2" key="1">
    <citation type="submission" date="2020-06" db="EMBL/GenBank/DDBJ databases">
        <authorList>
            <consortium name="Plant Systems Biology data submission"/>
        </authorList>
    </citation>
    <scope>NUCLEOTIDE SEQUENCE</scope>
    <source>
        <strain evidence="2">D6</strain>
    </source>
</reference>
<dbReference type="EMBL" id="CAICTM010002876">
    <property type="protein sequence ID" value="CAB9530427.1"/>
    <property type="molecule type" value="Genomic_DNA"/>
</dbReference>
<sequence length="305" mass="35781">MMEEQRQQEGLAEEGRRDEARGEEEPQEEPSPPFAPLSTFHPFDESRMELTPEERQWALEIKQAIKDTPDLDPLSDFRIAQLAVIERGDTEAALDRALHLQGFRQEYDILDAPADGRKFLQRLIKLFPRMFLSLSFNPDDGDYHLVYDITQFSVRSMNTTRDYTSWHAGVYYLCHCMTVDFQVMRRGVQVLTECEGYDWTRNVDARTFQRDWLELAMYYPLKFQKIRNHRAGVLFNMFVALLKPIVPKRLSDTFGGNVTQLDARLDTYYLVPTVEIANQRLLSRLEQILKRRYYLEKSFSLSPSS</sequence>
<accession>A0A9N8HYJ2</accession>
<keyword evidence="3" id="KW-1185">Reference proteome</keyword>
<evidence type="ECO:0000313" key="3">
    <source>
        <dbReference type="Proteomes" id="UP001153069"/>
    </source>
</evidence>
<dbReference type="AlphaFoldDB" id="A0A9N8HYJ2"/>
<gene>
    <name evidence="2" type="ORF">SEMRO_2878_G339180.1</name>
</gene>
<dbReference type="OrthoDB" id="75724at2759"/>
<feature type="compositionally biased region" description="Basic and acidic residues" evidence="1">
    <location>
        <begin position="1"/>
        <end position="24"/>
    </location>
</feature>
<organism evidence="2 3">
    <name type="scientific">Seminavis robusta</name>
    <dbReference type="NCBI Taxonomy" id="568900"/>
    <lineage>
        <taxon>Eukaryota</taxon>
        <taxon>Sar</taxon>
        <taxon>Stramenopiles</taxon>
        <taxon>Ochrophyta</taxon>
        <taxon>Bacillariophyta</taxon>
        <taxon>Bacillariophyceae</taxon>
        <taxon>Bacillariophycidae</taxon>
        <taxon>Naviculales</taxon>
        <taxon>Naviculaceae</taxon>
        <taxon>Seminavis</taxon>
    </lineage>
</organism>
<dbReference type="Proteomes" id="UP001153069">
    <property type="component" value="Unassembled WGS sequence"/>
</dbReference>
<evidence type="ECO:0000313" key="2">
    <source>
        <dbReference type="EMBL" id="CAB9530427.1"/>
    </source>
</evidence>
<name>A0A9N8HYJ2_9STRA</name>
<proteinExistence type="predicted"/>
<comment type="caution">
    <text evidence="2">The sequence shown here is derived from an EMBL/GenBank/DDBJ whole genome shotgun (WGS) entry which is preliminary data.</text>
</comment>
<protein>
    <recommendedName>
        <fullName evidence="4">CRAL-TRIO domain-containing protein</fullName>
    </recommendedName>
</protein>